<dbReference type="InterPro" id="IPR009071">
    <property type="entry name" value="HMG_box_dom"/>
</dbReference>
<feature type="region of interest" description="Disordered" evidence="5">
    <location>
        <begin position="99"/>
        <end position="140"/>
    </location>
</feature>
<evidence type="ECO:0000256" key="2">
    <source>
        <dbReference type="ARBA" id="ARBA00023125"/>
    </source>
</evidence>
<dbReference type="CDD" id="cd22005">
    <property type="entry name" value="HMG-box_AtHMGB1-like"/>
    <property type="match status" value="1"/>
</dbReference>
<evidence type="ECO:0000313" key="8">
    <source>
        <dbReference type="Proteomes" id="UP000639772"/>
    </source>
</evidence>
<keyword evidence="3 4" id="KW-0539">Nucleus</keyword>
<dbReference type="InterPro" id="IPR036910">
    <property type="entry name" value="HMG_box_dom_sf"/>
</dbReference>
<dbReference type="OrthoDB" id="1925847at2759"/>
<feature type="compositionally biased region" description="Acidic residues" evidence="5">
    <location>
        <begin position="228"/>
        <end position="243"/>
    </location>
</feature>
<dbReference type="PANTHER" id="PTHR46261:SF18">
    <property type="entry name" value="DNA-BINDING PROTEIN MNB1B"/>
    <property type="match status" value="1"/>
</dbReference>
<sequence>MIFQFAIGMEAKALEHIRLLPNRTRAHGLLTWQLHFKSRANFIWSSSPSKPILQILSLTLSFLSLFAVYSPTTLFLWQLKEALKLSLTLVFAMKGGKSKANTSKKADSKLAVKKAVEKKTKKAGTKGKGGKDPNKPKRPPSAFFVFMEQFRKEYKEKNPKNKLVSVVGKAGGDKWKSLSDSEKAPYVAKAEKLKAEYQKKLKAYDADEDTKKESGDEEASEKSKSEVSDEDDGSDEGDEEDDE</sequence>
<evidence type="ECO:0000313" key="7">
    <source>
        <dbReference type="EMBL" id="KAG0486123.1"/>
    </source>
</evidence>
<dbReference type="GO" id="GO:0003677">
    <property type="term" value="F:DNA binding"/>
    <property type="evidence" value="ECO:0007669"/>
    <property type="project" value="UniProtKB-UniRule"/>
</dbReference>
<evidence type="ECO:0000256" key="3">
    <source>
        <dbReference type="ARBA" id="ARBA00023242"/>
    </source>
</evidence>
<evidence type="ECO:0000256" key="5">
    <source>
        <dbReference type="SAM" id="MobiDB-lite"/>
    </source>
</evidence>
<keyword evidence="2 4" id="KW-0238">DNA-binding</keyword>
<reference evidence="7 8" key="1">
    <citation type="journal article" date="2020" name="Nat. Food">
        <title>A phased Vanilla planifolia genome enables genetic improvement of flavour and production.</title>
        <authorList>
            <person name="Hasing T."/>
            <person name="Tang H."/>
            <person name="Brym M."/>
            <person name="Khazi F."/>
            <person name="Huang T."/>
            <person name="Chambers A.H."/>
        </authorList>
    </citation>
    <scope>NUCLEOTIDE SEQUENCE [LARGE SCALE GENOMIC DNA]</scope>
    <source>
        <tissue evidence="7">Leaf</tissue>
    </source>
</reference>
<dbReference type="SUPFAM" id="SSF47095">
    <property type="entry name" value="HMG-box"/>
    <property type="match status" value="1"/>
</dbReference>
<dbReference type="Proteomes" id="UP000639772">
    <property type="component" value="Unassembled WGS sequence"/>
</dbReference>
<gene>
    <name evidence="7" type="ORF">HPP92_008218</name>
</gene>
<feature type="compositionally biased region" description="Basic and acidic residues" evidence="5">
    <location>
        <begin position="200"/>
        <end position="227"/>
    </location>
</feature>
<organism evidence="7 8">
    <name type="scientific">Vanilla planifolia</name>
    <name type="common">Vanilla</name>
    <dbReference type="NCBI Taxonomy" id="51239"/>
    <lineage>
        <taxon>Eukaryota</taxon>
        <taxon>Viridiplantae</taxon>
        <taxon>Streptophyta</taxon>
        <taxon>Embryophyta</taxon>
        <taxon>Tracheophyta</taxon>
        <taxon>Spermatophyta</taxon>
        <taxon>Magnoliopsida</taxon>
        <taxon>Liliopsida</taxon>
        <taxon>Asparagales</taxon>
        <taxon>Orchidaceae</taxon>
        <taxon>Vanilloideae</taxon>
        <taxon>Vanilleae</taxon>
        <taxon>Vanilla</taxon>
    </lineage>
</organism>
<feature type="domain" description="HMG box" evidence="6">
    <location>
        <begin position="136"/>
        <end position="205"/>
    </location>
</feature>
<protein>
    <recommendedName>
        <fullName evidence="6">HMG box domain-containing protein</fullName>
    </recommendedName>
</protein>
<name>A0A835RGU9_VANPL</name>
<evidence type="ECO:0000256" key="1">
    <source>
        <dbReference type="ARBA" id="ARBA00004123"/>
    </source>
</evidence>
<dbReference type="PANTHER" id="PTHR46261">
    <property type="entry name" value="HIGH MOBILITY GROUP B PROTEIN 4-RELATED"/>
    <property type="match status" value="1"/>
</dbReference>
<evidence type="ECO:0000259" key="6">
    <source>
        <dbReference type="PROSITE" id="PS50118"/>
    </source>
</evidence>
<dbReference type="AlphaFoldDB" id="A0A835RGU9"/>
<dbReference type="GO" id="GO:0005634">
    <property type="term" value="C:nucleus"/>
    <property type="evidence" value="ECO:0007669"/>
    <property type="project" value="UniProtKB-SubCell"/>
</dbReference>
<dbReference type="Gene3D" id="1.10.30.10">
    <property type="entry name" value="High mobility group box domain"/>
    <property type="match status" value="1"/>
</dbReference>
<dbReference type="Pfam" id="PF00505">
    <property type="entry name" value="HMG_box"/>
    <property type="match status" value="1"/>
</dbReference>
<dbReference type="InterPro" id="IPR031061">
    <property type="entry name" value="HMGB_plant"/>
</dbReference>
<evidence type="ECO:0000256" key="4">
    <source>
        <dbReference type="PROSITE-ProRule" id="PRU00267"/>
    </source>
</evidence>
<dbReference type="EMBL" id="JADCNM010000004">
    <property type="protein sequence ID" value="KAG0486123.1"/>
    <property type="molecule type" value="Genomic_DNA"/>
</dbReference>
<feature type="region of interest" description="Disordered" evidence="5">
    <location>
        <begin position="200"/>
        <end position="243"/>
    </location>
</feature>
<comment type="subcellular location">
    <subcellularLocation>
        <location evidence="1">Nucleus</location>
    </subcellularLocation>
</comment>
<accession>A0A835RGU9</accession>
<feature type="compositionally biased region" description="Basic and acidic residues" evidence="5">
    <location>
        <begin position="104"/>
        <end position="118"/>
    </location>
</feature>
<dbReference type="PROSITE" id="PS50118">
    <property type="entry name" value="HMG_BOX_2"/>
    <property type="match status" value="1"/>
</dbReference>
<comment type="caution">
    <text evidence="7">The sequence shown here is derived from an EMBL/GenBank/DDBJ whole genome shotgun (WGS) entry which is preliminary data.</text>
</comment>
<dbReference type="SMART" id="SM00398">
    <property type="entry name" value="HMG"/>
    <property type="match status" value="1"/>
</dbReference>
<proteinExistence type="predicted"/>
<feature type="DNA-binding region" description="HMG box" evidence="4">
    <location>
        <begin position="136"/>
        <end position="205"/>
    </location>
</feature>